<keyword evidence="3 10" id="KW-0812">Transmembrane</keyword>
<keyword evidence="13" id="KW-1185">Reference proteome</keyword>
<dbReference type="PROSITE" id="PS50262">
    <property type="entry name" value="G_PROTEIN_RECEP_F1_2"/>
    <property type="match status" value="1"/>
</dbReference>
<keyword evidence="9" id="KW-0807">Transducer</keyword>
<dbReference type="Gene3D" id="1.20.1070.10">
    <property type="entry name" value="Rhodopsin 7-helix transmembrane proteins"/>
    <property type="match status" value="1"/>
</dbReference>
<evidence type="ECO:0000256" key="9">
    <source>
        <dbReference type="ARBA" id="ARBA00023224"/>
    </source>
</evidence>
<dbReference type="PRINTS" id="PR00237">
    <property type="entry name" value="GPCRRHODOPSN"/>
</dbReference>
<evidence type="ECO:0000256" key="3">
    <source>
        <dbReference type="ARBA" id="ARBA00022692"/>
    </source>
</evidence>
<protein>
    <submittedName>
        <fullName evidence="12">ADRA2C protein</fullName>
    </submittedName>
</protein>
<evidence type="ECO:0000256" key="7">
    <source>
        <dbReference type="ARBA" id="ARBA00023170"/>
    </source>
</evidence>
<evidence type="ECO:0000259" key="11">
    <source>
        <dbReference type="PROSITE" id="PS50262"/>
    </source>
</evidence>
<comment type="subcellular location">
    <subcellularLocation>
        <location evidence="1">Cell membrane</location>
        <topology evidence="1">Multi-pass membrane protein</topology>
    </subcellularLocation>
</comment>
<keyword evidence="6 10" id="KW-0472">Membrane</keyword>
<evidence type="ECO:0000256" key="5">
    <source>
        <dbReference type="ARBA" id="ARBA00023040"/>
    </source>
</evidence>
<keyword evidence="4 10" id="KW-1133">Transmembrane helix</keyword>
<evidence type="ECO:0000256" key="10">
    <source>
        <dbReference type="SAM" id="Phobius"/>
    </source>
</evidence>
<gene>
    <name evidence="12" type="primary">ADRA2C</name>
    <name evidence="12" type="ORF">BLAG_LOCUS7572</name>
</gene>
<feature type="transmembrane region" description="Helical" evidence="10">
    <location>
        <begin position="31"/>
        <end position="56"/>
    </location>
</feature>
<dbReference type="OrthoDB" id="5975661at2759"/>
<evidence type="ECO:0000256" key="6">
    <source>
        <dbReference type="ARBA" id="ARBA00023136"/>
    </source>
</evidence>
<keyword evidence="2" id="KW-1003">Cell membrane</keyword>
<proteinExistence type="predicted"/>
<dbReference type="PANTHER" id="PTHR24248:SF174">
    <property type="entry name" value="TYRAMINE_OCTOPAMINE RECEPTOR"/>
    <property type="match status" value="1"/>
</dbReference>
<keyword evidence="5" id="KW-0297">G-protein coupled receptor</keyword>
<dbReference type="PANTHER" id="PTHR24248">
    <property type="entry name" value="ADRENERGIC RECEPTOR-RELATED G-PROTEIN COUPLED RECEPTOR"/>
    <property type="match status" value="1"/>
</dbReference>
<dbReference type="Pfam" id="PF00001">
    <property type="entry name" value="7tm_1"/>
    <property type="match status" value="1"/>
</dbReference>
<evidence type="ECO:0000256" key="2">
    <source>
        <dbReference type="ARBA" id="ARBA00022475"/>
    </source>
</evidence>
<evidence type="ECO:0000256" key="8">
    <source>
        <dbReference type="ARBA" id="ARBA00023180"/>
    </source>
</evidence>
<accession>A0A8J9Z073</accession>
<dbReference type="GO" id="GO:0004930">
    <property type="term" value="F:G protein-coupled receptor activity"/>
    <property type="evidence" value="ECO:0007669"/>
    <property type="project" value="UniProtKB-KW"/>
</dbReference>
<keyword evidence="7" id="KW-0675">Receptor</keyword>
<dbReference type="EMBL" id="OV696699">
    <property type="protein sequence ID" value="CAH1245140.1"/>
    <property type="molecule type" value="Genomic_DNA"/>
</dbReference>
<keyword evidence="8" id="KW-0325">Glycoprotein</keyword>
<feature type="transmembrane region" description="Helical" evidence="10">
    <location>
        <begin position="95"/>
        <end position="119"/>
    </location>
</feature>
<evidence type="ECO:0000313" key="13">
    <source>
        <dbReference type="Proteomes" id="UP000838412"/>
    </source>
</evidence>
<evidence type="ECO:0000313" key="12">
    <source>
        <dbReference type="EMBL" id="CAH1245140.1"/>
    </source>
</evidence>
<evidence type="ECO:0000256" key="1">
    <source>
        <dbReference type="ARBA" id="ARBA00004651"/>
    </source>
</evidence>
<name>A0A8J9Z073_BRALA</name>
<dbReference type="GO" id="GO:0005886">
    <property type="term" value="C:plasma membrane"/>
    <property type="evidence" value="ECO:0007669"/>
    <property type="project" value="UniProtKB-SubCell"/>
</dbReference>
<sequence length="132" mass="14049">MNDSNTTGSDWLTAYGPVAPESGRYTVGATVVLSALVTVAVLLSITGNIFICVAVTSERKLRSVHNRYLISLAVSDLMVGLAIMPPALVTELLGYWFFGEALCTVFMAVDIFACTASIINLCAISLDRPAET</sequence>
<dbReference type="InterPro" id="IPR017452">
    <property type="entry name" value="GPCR_Rhodpsn_7TM"/>
</dbReference>
<feature type="transmembrane region" description="Helical" evidence="10">
    <location>
        <begin position="68"/>
        <end position="89"/>
    </location>
</feature>
<dbReference type="AlphaFoldDB" id="A0A8J9Z073"/>
<reference evidence="12" key="1">
    <citation type="submission" date="2022-01" db="EMBL/GenBank/DDBJ databases">
        <authorList>
            <person name="Braso-Vives M."/>
        </authorList>
    </citation>
    <scope>NUCLEOTIDE SEQUENCE</scope>
</reference>
<evidence type="ECO:0000256" key="4">
    <source>
        <dbReference type="ARBA" id="ARBA00022989"/>
    </source>
</evidence>
<organism evidence="12 13">
    <name type="scientific">Branchiostoma lanceolatum</name>
    <name type="common">Common lancelet</name>
    <name type="synonym">Amphioxus lanceolatum</name>
    <dbReference type="NCBI Taxonomy" id="7740"/>
    <lineage>
        <taxon>Eukaryota</taxon>
        <taxon>Metazoa</taxon>
        <taxon>Chordata</taxon>
        <taxon>Cephalochordata</taxon>
        <taxon>Leptocardii</taxon>
        <taxon>Amphioxiformes</taxon>
        <taxon>Branchiostomatidae</taxon>
        <taxon>Branchiostoma</taxon>
    </lineage>
</organism>
<feature type="domain" description="G-protein coupled receptors family 1 profile" evidence="11">
    <location>
        <begin position="47"/>
        <end position="132"/>
    </location>
</feature>
<dbReference type="InterPro" id="IPR000276">
    <property type="entry name" value="GPCR_Rhodpsn"/>
</dbReference>
<dbReference type="SUPFAM" id="SSF81321">
    <property type="entry name" value="Family A G protein-coupled receptor-like"/>
    <property type="match status" value="1"/>
</dbReference>
<dbReference type="Proteomes" id="UP000838412">
    <property type="component" value="Chromosome 14"/>
</dbReference>